<dbReference type="Proteomes" id="UP000886501">
    <property type="component" value="Unassembled WGS sequence"/>
</dbReference>
<keyword evidence="2" id="KW-1185">Reference proteome</keyword>
<evidence type="ECO:0000313" key="1">
    <source>
        <dbReference type="EMBL" id="KAF9649070.1"/>
    </source>
</evidence>
<name>A0ACB6ZGY9_THEGA</name>
<accession>A0ACB6ZGY9</accession>
<dbReference type="EMBL" id="MU118003">
    <property type="protein sequence ID" value="KAF9649070.1"/>
    <property type="molecule type" value="Genomic_DNA"/>
</dbReference>
<sequence>MDEALHTTPGLSLWPRKKCLKLLYRTCGHHKLVPTTLKIPICCDRTSNVLYRSGFADVWKVEHCGRDVAVKAIRTYSNSDLQKVIGRFCKEVVTWKFLRHPNVLPLLGVTMSEHQFAMISDWVANGNINDFVKAYPGVDRLGLLVGVAEGLIYIHGQEMIHGNLKGANILIDQTGNARLADFGLLTIISDPANLLSSSSYTQGGTARWMSPELIDPQRFGFEKNRPTRSSDCYALGMVIYETISGNLPFHEHANLTVFMKVMEGKHPTRRVRFPEGLWKMLELCWSSHPDNRPSIGDVLWCLEMVSNVLEPPPLGLDEEIEENDDWDSESGHSAKRPGFDTQTPDPYQDASTQGSVRHQFYTKSLRTFDVGSDILSGVR</sequence>
<evidence type="ECO:0000313" key="2">
    <source>
        <dbReference type="Proteomes" id="UP000886501"/>
    </source>
</evidence>
<reference evidence="1" key="1">
    <citation type="submission" date="2019-10" db="EMBL/GenBank/DDBJ databases">
        <authorList>
            <consortium name="DOE Joint Genome Institute"/>
            <person name="Kuo A."/>
            <person name="Miyauchi S."/>
            <person name="Kiss E."/>
            <person name="Drula E."/>
            <person name="Kohler A."/>
            <person name="Sanchez-Garcia M."/>
            <person name="Andreopoulos B."/>
            <person name="Barry K.W."/>
            <person name="Bonito G."/>
            <person name="Buee M."/>
            <person name="Carver A."/>
            <person name="Chen C."/>
            <person name="Cichocki N."/>
            <person name="Clum A."/>
            <person name="Culley D."/>
            <person name="Crous P.W."/>
            <person name="Fauchery L."/>
            <person name="Girlanda M."/>
            <person name="Hayes R."/>
            <person name="Keri Z."/>
            <person name="Labutti K."/>
            <person name="Lipzen A."/>
            <person name="Lombard V."/>
            <person name="Magnuson J."/>
            <person name="Maillard F."/>
            <person name="Morin E."/>
            <person name="Murat C."/>
            <person name="Nolan M."/>
            <person name="Ohm R."/>
            <person name="Pangilinan J."/>
            <person name="Pereira M."/>
            <person name="Perotto S."/>
            <person name="Peter M."/>
            <person name="Riley R."/>
            <person name="Sitrit Y."/>
            <person name="Stielow B."/>
            <person name="Szollosi G."/>
            <person name="Zifcakova L."/>
            <person name="Stursova M."/>
            <person name="Spatafora J.W."/>
            <person name="Tedersoo L."/>
            <person name="Vaario L.-M."/>
            <person name="Yamada A."/>
            <person name="Yan M."/>
            <person name="Wang P."/>
            <person name="Xu J."/>
            <person name="Bruns T."/>
            <person name="Baldrian P."/>
            <person name="Vilgalys R."/>
            <person name="Henrissat B."/>
            <person name="Grigoriev I.V."/>
            <person name="Hibbett D."/>
            <person name="Nagy L.G."/>
            <person name="Martin F.M."/>
        </authorList>
    </citation>
    <scope>NUCLEOTIDE SEQUENCE</scope>
    <source>
        <strain evidence="1">P2</strain>
    </source>
</reference>
<reference evidence="1" key="2">
    <citation type="journal article" date="2020" name="Nat. Commun.">
        <title>Large-scale genome sequencing of mycorrhizal fungi provides insights into the early evolution of symbiotic traits.</title>
        <authorList>
            <person name="Miyauchi S."/>
            <person name="Kiss E."/>
            <person name="Kuo A."/>
            <person name="Drula E."/>
            <person name="Kohler A."/>
            <person name="Sanchez-Garcia M."/>
            <person name="Morin E."/>
            <person name="Andreopoulos B."/>
            <person name="Barry K.W."/>
            <person name="Bonito G."/>
            <person name="Buee M."/>
            <person name="Carver A."/>
            <person name="Chen C."/>
            <person name="Cichocki N."/>
            <person name="Clum A."/>
            <person name="Culley D."/>
            <person name="Crous P.W."/>
            <person name="Fauchery L."/>
            <person name="Girlanda M."/>
            <person name="Hayes R.D."/>
            <person name="Keri Z."/>
            <person name="LaButti K."/>
            <person name="Lipzen A."/>
            <person name="Lombard V."/>
            <person name="Magnuson J."/>
            <person name="Maillard F."/>
            <person name="Murat C."/>
            <person name="Nolan M."/>
            <person name="Ohm R.A."/>
            <person name="Pangilinan J."/>
            <person name="Pereira M.F."/>
            <person name="Perotto S."/>
            <person name="Peter M."/>
            <person name="Pfister S."/>
            <person name="Riley R."/>
            <person name="Sitrit Y."/>
            <person name="Stielow J.B."/>
            <person name="Szollosi G."/>
            <person name="Zifcakova L."/>
            <person name="Stursova M."/>
            <person name="Spatafora J.W."/>
            <person name="Tedersoo L."/>
            <person name="Vaario L.M."/>
            <person name="Yamada A."/>
            <person name="Yan M."/>
            <person name="Wang P."/>
            <person name="Xu J."/>
            <person name="Bruns T."/>
            <person name="Baldrian P."/>
            <person name="Vilgalys R."/>
            <person name="Dunand C."/>
            <person name="Henrissat B."/>
            <person name="Grigoriev I.V."/>
            <person name="Hibbett D."/>
            <person name="Nagy L.G."/>
            <person name="Martin F.M."/>
        </authorList>
    </citation>
    <scope>NUCLEOTIDE SEQUENCE</scope>
    <source>
        <strain evidence="1">P2</strain>
    </source>
</reference>
<comment type="caution">
    <text evidence="1">The sequence shown here is derived from an EMBL/GenBank/DDBJ whole genome shotgun (WGS) entry which is preliminary data.</text>
</comment>
<proteinExistence type="predicted"/>
<organism evidence="1 2">
    <name type="scientific">Thelephora ganbajun</name>
    <name type="common">Ganba fungus</name>
    <dbReference type="NCBI Taxonomy" id="370292"/>
    <lineage>
        <taxon>Eukaryota</taxon>
        <taxon>Fungi</taxon>
        <taxon>Dikarya</taxon>
        <taxon>Basidiomycota</taxon>
        <taxon>Agaricomycotina</taxon>
        <taxon>Agaricomycetes</taxon>
        <taxon>Thelephorales</taxon>
        <taxon>Thelephoraceae</taxon>
        <taxon>Thelephora</taxon>
    </lineage>
</organism>
<protein>
    <submittedName>
        <fullName evidence="1">Kinase-like protein</fullName>
    </submittedName>
</protein>
<gene>
    <name evidence="1" type="ORF">BDM02DRAFT_3167347</name>
</gene>